<organism evidence="12 14">
    <name type="scientific">Phytophthora fragariae</name>
    <dbReference type="NCBI Taxonomy" id="53985"/>
    <lineage>
        <taxon>Eukaryota</taxon>
        <taxon>Sar</taxon>
        <taxon>Stramenopiles</taxon>
        <taxon>Oomycota</taxon>
        <taxon>Peronosporomycetes</taxon>
        <taxon>Peronosporales</taxon>
        <taxon>Peronosporaceae</taxon>
        <taxon>Phytophthora</taxon>
    </lineage>
</organism>
<dbReference type="Proteomes" id="UP000476176">
    <property type="component" value="Unassembled WGS sequence"/>
</dbReference>
<dbReference type="EMBL" id="QXGD01000235">
    <property type="protein sequence ID" value="KAE9246604.1"/>
    <property type="molecule type" value="Genomic_DNA"/>
</dbReference>
<dbReference type="PANTHER" id="PTHR22930">
    <property type="match status" value="1"/>
</dbReference>
<comment type="caution">
    <text evidence="12">The sequence shown here is derived from an EMBL/GenBank/DDBJ whole genome shotgun (WGS) entry which is preliminary data.</text>
</comment>
<evidence type="ECO:0000313" key="11">
    <source>
        <dbReference type="EMBL" id="KAE9243573.1"/>
    </source>
</evidence>
<dbReference type="AlphaFoldDB" id="A0A6A4A2N6"/>
<evidence type="ECO:0000256" key="5">
    <source>
        <dbReference type="ARBA" id="ARBA00022723"/>
    </source>
</evidence>
<dbReference type="Pfam" id="PF13359">
    <property type="entry name" value="DDE_Tnp_4"/>
    <property type="match status" value="1"/>
</dbReference>
<gene>
    <name evidence="12" type="ORF">PF002_g6663</name>
    <name evidence="11" type="ORF">PF004_g6073</name>
    <name evidence="10" type="ORF">PF006_g6286</name>
    <name evidence="9" type="ORF">PF009_g6506</name>
</gene>
<accession>A0A6A4A2N6</accession>
<dbReference type="GO" id="GO:0016787">
    <property type="term" value="F:hydrolase activity"/>
    <property type="evidence" value="ECO:0007669"/>
    <property type="project" value="UniProtKB-KW"/>
</dbReference>
<evidence type="ECO:0000313" key="10">
    <source>
        <dbReference type="EMBL" id="KAE9149207.1"/>
    </source>
</evidence>
<dbReference type="PANTHER" id="PTHR22930:SF259">
    <property type="entry name" value="OS08G0106900 PROTEIN"/>
    <property type="match status" value="1"/>
</dbReference>
<proteinExistence type="inferred from homology"/>
<dbReference type="GO" id="GO:0004518">
    <property type="term" value="F:nuclease activity"/>
    <property type="evidence" value="ECO:0007669"/>
    <property type="project" value="UniProtKB-KW"/>
</dbReference>
<evidence type="ECO:0000256" key="1">
    <source>
        <dbReference type="ARBA" id="ARBA00001968"/>
    </source>
</evidence>
<comment type="similarity">
    <text evidence="3">Belongs to the HARBI1 family.</text>
</comment>
<evidence type="ECO:0000313" key="14">
    <source>
        <dbReference type="Proteomes" id="UP000440367"/>
    </source>
</evidence>
<evidence type="ECO:0000313" key="15">
    <source>
        <dbReference type="Proteomes" id="UP000440732"/>
    </source>
</evidence>
<dbReference type="EMBL" id="QXGA01000251">
    <property type="protein sequence ID" value="KAE9149207.1"/>
    <property type="molecule type" value="Genomic_DNA"/>
</dbReference>
<evidence type="ECO:0000256" key="7">
    <source>
        <dbReference type="ARBA" id="ARBA00023242"/>
    </source>
</evidence>
<keyword evidence="7" id="KW-0539">Nucleus</keyword>
<dbReference type="GO" id="GO:0005634">
    <property type="term" value="C:nucleus"/>
    <property type="evidence" value="ECO:0007669"/>
    <property type="project" value="UniProtKB-SubCell"/>
</dbReference>
<evidence type="ECO:0000256" key="4">
    <source>
        <dbReference type="ARBA" id="ARBA00022722"/>
    </source>
</evidence>
<dbReference type="GO" id="GO:0046872">
    <property type="term" value="F:metal ion binding"/>
    <property type="evidence" value="ECO:0007669"/>
    <property type="project" value="UniProtKB-KW"/>
</dbReference>
<feature type="domain" description="DDE Tnp4" evidence="8">
    <location>
        <begin position="191"/>
        <end position="295"/>
    </location>
</feature>
<sequence length="352" mass="40514">MDGDDEDDLWLVQALAVLLQASQEGSGVLRLVPIPRLLNGEGKRFFERIYSSSNPSLFRDHFRMDKELYDILFEACDRFISRKIKYRREVIAVTLDWLGRAATCRDQETKFEMAFSTVHRYRRAGLYAILRGLAGIIDLPSAVPAEFVHKFPYFDQAVVAIGGVHVPVMVSVEDAERFRNRKGWTSTNVLIVSDCNFLQKLPDHVCVLADAGYALHPQILTPYRGVRYHLNEFAEGTGRPQTAKELFNLRHAKARNVVERLNGCMKRRFRILRVPIECEFVVVKAIVFSCASVHNFIRRNNVADFAEDLREDGDSDDDEDVPVREDVLPFDFNTPSNWWDWMASTMWNEYNG</sequence>
<dbReference type="Proteomes" id="UP000440732">
    <property type="component" value="Unassembled WGS sequence"/>
</dbReference>
<dbReference type="InterPro" id="IPR045249">
    <property type="entry name" value="HARBI1-like"/>
</dbReference>
<name>A0A6A4A2N6_9STRA</name>
<evidence type="ECO:0000259" key="8">
    <source>
        <dbReference type="Pfam" id="PF13359"/>
    </source>
</evidence>
<reference evidence="13 14" key="1">
    <citation type="submission" date="2018-08" db="EMBL/GenBank/DDBJ databases">
        <title>Genomic investigation of the strawberry pathogen Phytophthora fragariae indicates pathogenicity is determined by transcriptional variation in three key races.</title>
        <authorList>
            <person name="Adams T.M."/>
            <person name="Armitage A.D."/>
            <person name="Sobczyk M.K."/>
            <person name="Bates H.J."/>
            <person name="Dunwell J.M."/>
            <person name="Nellist C.F."/>
            <person name="Harrison R.J."/>
        </authorList>
    </citation>
    <scope>NUCLEOTIDE SEQUENCE [LARGE SCALE GENOMIC DNA]</scope>
    <source>
        <strain evidence="12 14">BC-1</strain>
        <strain evidence="11 16">BC-23</strain>
        <strain evidence="10 15">NOV-5</strain>
        <strain evidence="9 13">NOV-9</strain>
    </source>
</reference>
<keyword evidence="5" id="KW-0479">Metal-binding</keyword>
<evidence type="ECO:0000313" key="16">
    <source>
        <dbReference type="Proteomes" id="UP000476176"/>
    </source>
</evidence>
<evidence type="ECO:0000256" key="2">
    <source>
        <dbReference type="ARBA" id="ARBA00004123"/>
    </source>
</evidence>
<dbReference type="Proteomes" id="UP000440367">
    <property type="component" value="Unassembled WGS sequence"/>
</dbReference>
<dbReference type="Proteomes" id="UP000429523">
    <property type="component" value="Unassembled WGS sequence"/>
</dbReference>
<keyword evidence="4" id="KW-0540">Nuclease</keyword>
<evidence type="ECO:0000313" key="13">
    <source>
        <dbReference type="Proteomes" id="UP000429523"/>
    </source>
</evidence>
<comment type="cofactor">
    <cofactor evidence="1">
        <name>a divalent metal cation</name>
        <dbReference type="ChEBI" id="CHEBI:60240"/>
    </cofactor>
</comment>
<keyword evidence="6" id="KW-0378">Hydrolase</keyword>
<evidence type="ECO:0000313" key="12">
    <source>
        <dbReference type="EMBL" id="KAE9246604.1"/>
    </source>
</evidence>
<protein>
    <recommendedName>
        <fullName evidence="8">DDE Tnp4 domain-containing protein</fullName>
    </recommendedName>
</protein>
<dbReference type="EMBL" id="QXGF01000235">
    <property type="protein sequence ID" value="KAE8943777.1"/>
    <property type="molecule type" value="Genomic_DNA"/>
</dbReference>
<comment type="subcellular location">
    <subcellularLocation>
        <location evidence="2">Nucleus</location>
    </subcellularLocation>
</comment>
<evidence type="ECO:0000256" key="3">
    <source>
        <dbReference type="ARBA" id="ARBA00006958"/>
    </source>
</evidence>
<dbReference type="EMBL" id="QXGC01000239">
    <property type="protein sequence ID" value="KAE9243573.1"/>
    <property type="molecule type" value="Genomic_DNA"/>
</dbReference>
<evidence type="ECO:0000256" key="6">
    <source>
        <dbReference type="ARBA" id="ARBA00022801"/>
    </source>
</evidence>
<dbReference type="InterPro" id="IPR027806">
    <property type="entry name" value="HARBI1_dom"/>
</dbReference>
<evidence type="ECO:0000313" key="9">
    <source>
        <dbReference type="EMBL" id="KAE8943777.1"/>
    </source>
</evidence>